<dbReference type="PANTHER" id="PTHR43849:SF2">
    <property type="entry name" value="BLL3936 PROTEIN"/>
    <property type="match status" value="1"/>
</dbReference>
<accession>X1EJC5</accession>
<feature type="transmembrane region" description="Helical" evidence="1">
    <location>
        <begin position="39"/>
        <end position="66"/>
    </location>
</feature>
<feature type="transmembrane region" description="Helical" evidence="1">
    <location>
        <begin position="124"/>
        <end position="146"/>
    </location>
</feature>
<feature type="domain" description="TRAP C4-dicarboxylate transport system permease DctM subunit" evidence="2">
    <location>
        <begin position="3"/>
        <end position="183"/>
    </location>
</feature>
<dbReference type="Pfam" id="PF06808">
    <property type="entry name" value="DctM"/>
    <property type="match status" value="1"/>
</dbReference>
<evidence type="ECO:0000313" key="3">
    <source>
        <dbReference type="EMBL" id="GAH08758.1"/>
    </source>
</evidence>
<feature type="transmembrane region" description="Helical" evidence="1">
    <location>
        <begin position="158"/>
        <end position="178"/>
    </location>
</feature>
<evidence type="ECO:0000256" key="1">
    <source>
        <dbReference type="SAM" id="Phobius"/>
    </source>
</evidence>
<proteinExistence type="predicted"/>
<feature type="transmembrane region" description="Helical" evidence="1">
    <location>
        <begin position="224"/>
        <end position="257"/>
    </location>
</feature>
<feature type="non-terminal residue" evidence="3">
    <location>
        <position position="258"/>
    </location>
</feature>
<comment type="caution">
    <text evidence="3">The sequence shown here is derived from an EMBL/GenBank/DDBJ whole genome shotgun (WGS) entry which is preliminary data.</text>
</comment>
<keyword evidence="1" id="KW-0812">Transmembrane</keyword>
<protein>
    <recommendedName>
        <fullName evidence="2">TRAP C4-dicarboxylate transport system permease DctM subunit domain-containing protein</fullName>
    </recommendedName>
</protein>
<dbReference type="AlphaFoldDB" id="X1EJC5"/>
<sequence length="258" mass="27527">MRAGLFATFATIAVSWIRKGHEMNINRIIETLNLAGRRTVMIAIATAAAGIVIGVVTLTGLGLNFVGLIMDFSGDYRIWGVILTAIATLILGMGVATTVAYIIVTAVAVPALRALGFDLLPSHMFAFYFAVISLISPPVAPSSLAASEIAGSDFFRTGLTAVKLGVVSFLLPFMFIYSPELLMYGNAWEVIGTTIIALSAVIALSAGVHGWFLINLNFFERSILIGGAFILICHKIITIFSSNCLIFVGFTLLIFVIG</sequence>
<organism evidence="3">
    <name type="scientific">marine sediment metagenome</name>
    <dbReference type="NCBI Taxonomy" id="412755"/>
    <lineage>
        <taxon>unclassified sequences</taxon>
        <taxon>metagenomes</taxon>
        <taxon>ecological metagenomes</taxon>
    </lineage>
</organism>
<dbReference type="InterPro" id="IPR010656">
    <property type="entry name" value="DctM"/>
</dbReference>
<name>X1EJC5_9ZZZZ</name>
<evidence type="ECO:0000259" key="2">
    <source>
        <dbReference type="Pfam" id="PF06808"/>
    </source>
</evidence>
<feature type="transmembrane region" description="Helical" evidence="1">
    <location>
        <begin position="78"/>
        <end position="104"/>
    </location>
</feature>
<gene>
    <name evidence="3" type="ORF">S01H4_53842</name>
</gene>
<reference evidence="3" key="1">
    <citation type="journal article" date="2014" name="Front. Microbiol.">
        <title>High frequency of phylogenetically diverse reductive dehalogenase-homologous genes in deep subseafloor sedimentary metagenomes.</title>
        <authorList>
            <person name="Kawai M."/>
            <person name="Futagami T."/>
            <person name="Toyoda A."/>
            <person name="Takaki Y."/>
            <person name="Nishi S."/>
            <person name="Hori S."/>
            <person name="Arai W."/>
            <person name="Tsubouchi T."/>
            <person name="Morono Y."/>
            <person name="Uchiyama I."/>
            <person name="Ito T."/>
            <person name="Fujiyama A."/>
            <person name="Inagaki F."/>
            <person name="Takami H."/>
        </authorList>
    </citation>
    <scope>NUCLEOTIDE SEQUENCE</scope>
    <source>
        <strain evidence="3">Expedition CK06-06</strain>
    </source>
</reference>
<feature type="transmembrane region" description="Helical" evidence="1">
    <location>
        <begin position="190"/>
        <end position="212"/>
    </location>
</feature>
<dbReference type="PANTHER" id="PTHR43849">
    <property type="entry name" value="BLL3936 PROTEIN"/>
    <property type="match status" value="1"/>
</dbReference>
<keyword evidence="1" id="KW-0472">Membrane</keyword>
<dbReference type="EMBL" id="BART01030924">
    <property type="protein sequence ID" value="GAH08758.1"/>
    <property type="molecule type" value="Genomic_DNA"/>
</dbReference>
<keyword evidence="1" id="KW-1133">Transmembrane helix</keyword>